<dbReference type="SMART" id="SM00267">
    <property type="entry name" value="GGDEF"/>
    <property type="match status" value="1"/>
</dbReference>
<dbReference type="Pfam" id="PF13426">
    <property type="entry name" value="PAS_9"/>
    <property type="match status" value="1"/>
</dbReference>
<dbReference type="PROSITE" id="PS50113">
    <property type="entry name" value="PAC"/>
    <property type="match status" value="2"/>
</dbReference>
<evidence type="ECO:0000256" key="5">
    <source>
        <dbReference type="SAM" id="Phobius"/>
    </source>
</evidence>
<dbReference type="Gene3D" id="3.20.20.450">
    <property type="entry name" value="EAL domain"/>
    <property type="match status" value="1"/>
</dbReference>
<evidence type="ECO:0000256" key="1">
    <source>
        <dbReference type="ARBA" id="ARBA00001946"/>
    </source>
</evidence>
<dbReference type="InterPro" id="IPR000700">
    <property type="entry name" value="PAS-assoc_C"/>
</dbReference>
<dbReference type="CDD" id="cd01948">
    <property type="entry name" value="EAL"/>
    <property type="match status" value="1"/>
</dbReference>
<dbReference type="NCBIfam" id="TIGR00229">
    <property type="entry name" value="sensory_box"/>
    <property type="match status" value="2"/>
</dbReference>
<dbReference type="Pfam" id="PF08448">
    <property type="entry name" value="PAS_4"/>
    <property type="match status" value="1"/>
</dbReference>
<dbReference type="PROSITE" id="PS50883">
    <property type="entry name" value="EAL"/>
    <property type="match status" value="1"/>
</dbReference>
<dbReference type="CDD" id="cd12915">
    <property type="entry name" value="PDC2_DGC_like"/>
    <property type="match status" value="1"/>
</dbReference>
<keyword evidence="5" id="KW-0812">Transmembrane</keyword>
<dbReference type="CDD" id="cd00130">
    <property type="entry name" value="PAS"/>
    <property type="match status" value="2"/>
</dbReference>
<dbReference type="InterPro" id="IPR000160">
    <property type="entry name" value="GGDEF_dom"/>
</dbReference>
<dbReference type="FunFam" id="3.20.20.450:FF:000001">
    <property type="entry name" value="Cyclic di-GMP phosphodiesterase yahA"/>
    <property type="match status" value="1"/>
</dbReference>
<dbReference type="PANTHER" id="PTHR44757">
    <property type="entry name" value="DIGUANYLATE CYCLASE DGCP"/>
    <property type="match status" value="1"/>
</dbReference>
<name>A0A1G8R615_9GAMM</name>
<evidence type="ECO:0000256" key="2">
    <source>
        <dbReference type="ARBA" id="ARBA00012282"/>
    </source>
</evidence>
<dbReference type="EMBL" id="FNES01000003">
    <property type="protein sequence ID" value="SDJ11840.1"/>
    <property type="molecule type" value="Genomic_DNA"/>
</dbReference>
<dbReference type="Pfam" id="PF00563">
    <property type="entry name" value="EAL"/>
    <property type="match status" value="1"/>
</dbReference>
<dbReference type="EC" id="3.1.4.52" evidence="2"/>
<keyword evidence="3" id="KW-0973">c-di-GMP</keyword>
<dbReference type="PANTHER" id="PTHR44757:SF2">
    <property type="entry name" value="BIOFILM ARCHITECTURE MAINTENANCE PROTEIN MBAA"/>
    <property type="match status" value="1"/>
</dbReference>
<protein>
    <recommendedName>
        <fullName evidence="2">cyclic-guanylate-specific phosphodiesterase</fullName>
        <ecNumber evidence="2">3.1.4.52</ecNumber>
    </recommendedName>
</protein>
<dbReference type="InterPro" id="IPR001610">
    <property type="entry name" value="PAC"/>
</dbReference>
<evidence type="ECO:0000313" key="11">
    <source>
        <dbReference type="Proteomes" id="UP000198525"/>
    </source>
</evidence>
<dbReference type="SMART" id="SM00091">
    <property type="entry name" value="PAS"/>
    <property type="match status" value="2"/>
</dbReference>
<dbReference type="PROSITE" id="PS50112">
    <property type="entry name" value="PAS"/>
    <property type="match status" value="2"/>
</dbReference>
<feature type="domain" description="GGDEF" evidence="9">
    <location>
        <begin position="627"/>
        <end position="765"/>
    </location>
</feature>
<dbReference type="CDD" id="cd12914">
    <property type="entry name" value="PDC1_DGC_like"/>
    <property type="match status" value="1"/>
</dbReference>
<dbReference type="Gene3D" id="3.30.70.270">
    <property type="match status" value="1"/>
</dbReference>
<dbReference type="SMART" id="SM00086">
    <property type="entry name" value="PAC"/>
    <property type="match status" value="2"/>
</dbReference>
<dbReference type="Pfam" id="PF00990">
    <property type="entry name" value="GGDEF"/>
    <property type="match status" value="1"/>
</dbReference>
<dbReference type="PROSITE" id="PS50887">
    <property type="entry name" value="GGDEF"/>
    <property type="match status" value="1"/>
</dbReference>
<dbReference type="InterPro" id="IPR035919">
    <property type="entry name" value="EAL_sf"/>
</dbReference>
<feature type="domain" description="PAC" evidence="7">
    <location>
        <begin position="543"/>
        <end position="595"/>
    </location>
</feature>
<dbReference type="InterPro" id="IPR001633">
    <property type="entry name" value="EAL_dom"/>
</dbReference>
<evidence type="ECO:0000256" key="4">
    <source>
        <dbReference type="ARBA" id="ARBA00051114"/>
    </source>
</evidence>
<dbReference type="CDD" id="cd01949">
    <property type="entry name" value="GGDEF"/>
    <property type="match status" value="1"/>
</dbReference>
<gene>
    <name evidence="10" type="ORF">SAMN04487954_10394</name>
</gene>
<comment type="cofactor">
    <cofactor evidence="1">
        <name>Mg(2+)</name>
        <dbReference type="ChEBI" id="CHEBI:18420"/>
    </cofactor>
</comment>
<evidence type="ECO:0000259" key="8">
    <source>
        <dbReference type="PROSITE" id="PS50883"/>
    </source>
</evidence>
<dbReference type="Gene3D" id="3.30.450.20">
    <property type="entry name" value="PAS domain"/>
    <property type="match status" value="4"/>
</dbReference>
<sequence length="1025" mass="114524">MAPAPIANGRRRTYRRRAIALYLVAVCVMVSTLAWVLIDQYRRDLEDGKADLQARADLVAEWVAGYFALSEHSLNGMVQWLQVSSSEGGDEASFSPRQLAAYLAGRRDSIDFVNELSHVDSQGRVVASSNSVLPSGFDVSELPFFRPFQQDSDRQETVTPLYWSSLSQAFRVVHARRLEGSDGTFQGVVLSQLDPSIFSEALDRLSMTAGESLAILDSEMQLVARRPAFDTDATDGVLGMQVEEPLTHAFIESGEMSTSVRVPSPLDGVERLYWMQRVAELPYAVVVGAETEVLLSGWHERARGLSGLALLVALLGGVAVRHYFSRLDMESALHQRLLERERAQREVQERESRLAALVSSIQDMIFVFDAAGRFVYIHAPDHRQLMLEPGEVLNRHYRDVLPPFMSKPLEKAFTTLQTDDQPLEYDYQLTLDGQVRDYHAVVSPLAEHGDSFSGVLALVRDVTQTRATEAQLRIAATAFETHLGMMITDAEGAILKVNDTFSRITGYSEEEVLGQHPRLLWSDRHDERFYERLWASVKGQGSWQGEIWNRRRNGEVFPEWMTISAVNDESGELTHLVATFSDISERKAAEEEIHQLAFFDSLTGLANRRQLQDHLDAALRESRRSDQYTALLFIDIDNFKQVNDTLGHHQGDRLLQHVAKRLDQVLRNTDTLARIGGDEFAVLLRGLGTDQDRAASIAERVANKLLMVLPSPCWLDGESVKVTGSIGITLCHGQDADGSVLFQQADMALFQAKDSGRDTLSFFDPGVQARLQERAGLENDLRQALARREFQLHYQVQVDAVGNVTGVEALLRWPHPVRGWVSPADFIPLAETNRLIIEIGDWVLETACRQLAVWAQDPATAGLSLSVNVSPEQFREPGFVARVTSLLEESGAPPERLELEVTESLFVEHPEEARETMQRLKARGVTFALDDYGTGYSSLAYLKRLPLDKLKIDQSFVRDLLEDEASAAIIASTIALSHSLKLAVIAEGVETPAQRDWLVAHGCEHYQGFLFGRPMPVNALDLSRR</sequence>
<dbReference type="InterPro" id="IPR035965">
    <property type="entry name" value="PAS-like_dom_sf"/>
</dbReference>
<evidence type="ECO:0000259" key="7">
    <source>
        <dbReference type="PROSITE" id="PS50113"/>
    </source>
</evidence>
<keyword evidence="11" id="KW-1185">Reference proteome</keyword>
<reference evidence="10 11" key="1">
    <citation type="submission" date="2016-10" db="EMBL/GenBank/DDBJ databases">
        <authorList>
            <person name="de Groot N.N."/>
        </authorList>
    </citation>
    <scope>NUCLEOTIDE SEQUENCE [LARGE SCALE GENOMIC DNA]</scope>
    <source>
        <strain evidence="10 11">CGMCC 1.6133</strain>
    </source>
</reference>
<dbReference type="SUPFAM" id="SSF55785">
    <property type="entry name" value="PYP-like sensor domain (PAS domain)"/>
    <property type="match status" value="2"/>
</dbReference>
<dbReference type="NCBIfam" id="TIGR00254">
    <property type="entry name" value="GGDEF"/>
    <property type="match status" value="1"/>
</dbReference>
<dbReference type="FunFam" id="3.30.70.270:FF:000001">
    <property type="entry name" value="Diguanylate cyclase domain protein"/>
    <property type="match status" value="1"/>
</dbReference>
<accession>A0A1G8R615</accession>
<dbReference type="InterPro" id="IPR000014">
    <property type="entry name" value="PAS"/>
</dbReference>
<dbReference type="InterPro" id="IPR029787">
    <property type="entry name" value="Nucleotide_cyclase"/>
</dbReference>
<dbReference type="AlphaFoldDB" id="A0A1G8R615"/>
<dbReference type="GO" id="GO:0071111">
    <property type="term" value="F:cyclic-guanylate-specific phosphodiesterase activity"/>
    <property type="evidence" value="ECO:0007669"/>
    <property type="project" value="UniProtKB-EC"/>
</dbReference>
<feature type="transmembrane region" description="Helical" evidence="5">
    <location>
        <begin position="19"/>
        <end position="38"/>
    </location>
</feature>
<evidence type="ECO:0000313" key="10">
    <source>
        <dbReference type="EMBL" id="SDJ11840.1"/>
    </source>
</evidence>
<feature type="domain" description="EAL" evidence="8">
    <location>
        <begin position="774"/>
        <end position="1025"/>
    </location>
</feature>
<feature type="domain" description="PAS" evidence="6">
    <location>
        <begin position="468"/>
        <end position="515"/>
    </location>
</feature>
<proteinExistence type="predicted"/>
<evidence type="ECO:0000259" key="9">
    <source>
        <dbReference type="PROSITE" id="PS50887"/>
    </source>
</evidence>
<evidence type="ECO:0000256" key="3">
    <source>
        <dbReference type="ARBA" id="ARBA00022636"/>
    </source>
</evidence>
<dbReference type="Proteomes" id="UP000198525">
    <property type="component" value="Unassembled WGS sequence"/>
</dbReference>
<dbReference type="InterPro" id="IPR043128">
    <property type="entry name" value="Rev_trsase/Diguanyl_cyclase"/>
</dbReference>
<comment type="catalytic activity">
    <reaction evidence="4">
        <text>3',3'-c-di-GMP + H2O = 5'-phosphoguanylyl(3'-&gt;5')guanosine + H(+)</text>
        <dbReference type="Rhea" id="RHEA:24902"/>
        <dbReference type="ChEBI" id="CHEBI:15377"/>
        <dbReference type="ChEBI" id="CHEBI:15378"/>
        <dbReference type="ChEBI" id="CHEBI:58754"/>
        <dbReference type="ChEBI" id="CHEBI:58805"/>
        <dbReference type="EC" id="3.1.4.52"/>
    </reaction>
    <physiologicalReaction direction="left-to-right" evidence="4">
        <dbReference type="Rhea" id="RHEA:24903"/>
    </physiologicalReaction>
</comment>
<dbReference type="STRING" id="376427.SAMN04487954_10394"/>
<evidence type="ECO:0000259" key="6">
    <source>
        <dbReference type="PROSITE" id="PS50112"/>
    </source>
</evidence>
<dbReference type="InterPro" id="IPR052155">
    <property type="entry name" value="Biofilm_reg_signaling"/>
</dbReference>
<dbReference type="InterPro" id="IPR013656">
    <property type="entry name" value="PAS_4"/>
</dbReference>
<organism evidence="10 11">
    <name type="scientific">Billgrantia gudaonensis</name>
    <dbReference type="NCBI Taxonomy" id="376427"/>
    <lineage>
        <taxon>Bacteria</taxon>
        <taxon>Pseudomonadati</taxon>
        <taxon>Pseudomonadota</taxon>
        <taxon>Gammaproteobacteria</taxon>
        <taxon>Oceanospirillales</taxon>
        <taxon>Halomonadaceae</taxon>
        <taxon>Billgrantia</taxon>
    </lineage>
</organism>
<dbReference type="GO" id="GO:0071732">
    <property type="term" value="P:cellular response to nitric oxide"/>
    <property type="evidence" value="ECO:0007669"/>
    <property type="project" value="UniProtKB-ARBA"/>
</dbReference>
<dbReference type="SUPFAM" id="SSF141868">
    <property type="entry name" value="EAL domain-like"/>
    <property type="match status" value="1"/>
</dbReference>
<keyword evidence="5" id="KW-0472">Membrane</keyword>
<feature type="domain" description="PAC" evidence="7">
    <location>
        <begin position="421"/>
        <end position="474"/>
    </location>
</feature>
<keyword evidence="5" id="KW-1133">Transmembrane helix</keyword>
<feature type="domain" description="PAS" evidence="6">
    <location>
        <begin position="350"/>
        <end position="403"/>
    </location>
</feature>
<dbReference type="SMART" id="SM00052">
    <property type="entry name" value="EAL"/>
    <property type="match status" value="1"/>
</dbReference>
<dbReference type="SUPFAM" id="SSF55073">
    <property type="entry name" value="Nucleotide cyclase"/>
    <property type="match status" value="1"/>
</dbReference>